<dbReference type="SUPFAM" id="SSF56935">
    <property type="entry name" value="Porins"/>
    <property type="match status" value="1"/>
</dbReference>
<evidence type="ECO:0000256" key="12">
    <source>
        <dbReference type="RuleBase" id="RU003357"/>
    </source>
</evidence>
<evidence type="ECO:0000256" key="2">
    <source>
        <dbReference type="ARBA" id="ARBA00022448"/>
    </source>
</evidence>
<dbReference type="Proteomes" id="UP000033203">
    <property type="component" value="Unassembled WGS sequence"/>
</dbReference>
<evidence type="ECO:0000256" key="8">
    <source>
        <dbReference type="ARBA" id="ARBA00023077"/>
    </source>
</evidence>
<dbReference type="Pfam" id="PF07715">
    <property type="entry name" value="Plug"/>
    <property type="match status" value="1"/>
</dbReference>
<evidence type="ECO:0000256" key="9">
    <source>
        <dbReference type="ARBA" id="ARBA00023136"/>
    </source>
</evidence>
<dbReference type="EMBL" id="JXTP01000018">
    <property type="protein sequence ID" value="KIU29327.1"/>
    <property type="molecule type" value="Genomic_DNA"/>
</dbReference>
<dbReference type="PANTHER" id="PTHR32552:SF81">
    <property type="entry name" value="TONB-DEPENDENT OUTER MEMBRANE RECEPTOR"/>
    <property type="match status" value="1"/>
</dbReference>
<dbReference type="AlphaFoldDB" id="A0A0D1MFZ0"/>
<dbReference type="Gene3D" id="2.40.170.20">
    <property type="entry name" value="TonB-dependent receptor, beta-barrel domain"/>
    <property type="match status" value="1"/>
</dbReference>
<keyword evidence="2 11" id="KW-0813">Transport</keyword>
<keyword evidence="3 11" id="KW-1134">Transmembrane beta strand</keyword>
<keyword evidence="13" id="KW-0732">Signal</keyword>
<evidence type="ECO:0000256" key="13">
    <source>
        <dbReference type="SAM" id="SignalP"/>
    </source>
</evidence>
<evidence type="ECO:0000313" key="16">
    <source>
        <dbReference type="EMBL" id="KIU29327.1"/>
    </source>
</evidence>
<evidence type="ECO:0000256" key="10">
    <source>
        <dbReference type="ARBA" id="ARBA00023237"/>
    </source>
</evidence>
<evidence type="ECO:0000256" key="11">
    <source>
        <dbReference type="PROSITE-ProRule" id="PRU01360"/>
    </source>
</evidence>
<keyword evidence="8 12" id="KW-0798">TonB box</keyword>
<dbReference type="PANTHER" id="PTHR32552">
    <property type="entry name" value="FERRICHROME IRON RECEPTOR-RELATED"/>
    <property type="match status" value="1"/>
</dbReference>
<evidence type="ECO:0000256" key="3">
    <source>
        <dbReference type="ARBA" id="ARBA00022452"/>
    </source>
</evidence>
<comment type="similarity">
    <text evidence="11 12">Belongs to the TonB-dependent receptor family.</text>
</comment>
<feature type="chain" id="PRO_5002243670" evidence="13">
    <location>
        <begin position="33"/>
        <end position="782"/>
    </location>
</feature>
<dbReference type="PATRIC" id="fig|1549858.7.peg.137"/>
<evidence type="ECO:0000256" key="1">
    <source>
        <dbReference type="ARBA" id="ARBA00004571"/>
    </source>
</evidence>
<reference evidence="16 17" key="1">
    <citation type="submission" date="2015-01" db="EMBL/GenBank/DDBJ databases">
        <title>Genome of Sphingomonas taxi strain 30a.</title>
        <authorList>
            <person name="Eevers N."/>
            <person name="Van Hamme J."/>
            <person name="Bottos E."/>
            <person name="Weyens N."/>
            <person name="Vangronsveld J."/>
        </authorList>
    </citation>
    <scope>NUCLEOTIDE SEQUENCE [LARGE SCALE GENOMIC DNA]</scope>
    <source>
        <strain evidence="16 17">30a</strain>
    </source>
</reference>
<evidence type="ECO:0000256" key="5">
    <source>
        <dbReference type="ARBA" id="ARBA00022692"/>
    </source>
</evidence>
<sequence>MHREHRSGDLRRLLLSTVTTCAVLAWSPIAAAQDKEHSEEHSKDQAKDSDDIVVTAQRREQKLQDVGIAVSVMTADSLRDMNVQTATDLTRAVPELKMNAYSSSQVVFNIRGVSQNDYGDQQEPPVAVYQDDSYSSSINLASFPTFDLARVEVLRGPQGTLFGRNATGGAVQFISNQPTRELDGYGSVTVGSYGQIITEGAVSGPLTDNLQVRVAGTRNRDKGYIRNINPGAPARGANNHWALRGIVAWQPNADIESTLTLRYMRADKERQAGLYSLVASCPNARLQGEVLAPDRSCAYWGTGPGETGAGYRDDAINPARGGDPYKTAATDPSYVDRKVFGADLKIQARVSDAVTLVTITDYQHGDKFYTEDGDSSPASGVYFTQGSRIDQWSQEVRLQADLGANQLTAGAFAMSIDGNYTGKYASLFYGYDPTVAFSQNTRSYAFFVQNEWKVADRVTLVGGLRYWNDRKTGRYFGSEPSTGVSIIFNPRQVAYGSFGVIQPRTGITATPADATPVFDGVTARALINYKPTDHVLLYASYNRGSKSGGFTFSTGTPFPGSEAAALNGINYRPETLNAWEVGAKTRLAPGTTLNLSAFYYDYQNYQAFAQYSTVQTVVNLPAKSAGLEVEFATRPIRGLTLQANASFLDTKVRNVELPDLVTVEDHRLPQAPSFSGNLLARYEFAVAGGTASLQADAQHSSSFCFTVLCAPVERERAYTVANARIGFAGPADRWDIALFVNNLFSERYRVYGYDNTLFDGTVAGVYAKPRTWGLTGTVHFGG</sequence>
<dbReference type="GO" id="GO:0009279">
    <property type="term" value="C:cell outer membrane"/>
    <property type="evidence" value="ECO:0007669"/>
    <property type="project" value="UniProtKB-SubCell"/>
</dbReference>
<evidence type="ECO:0000256" key="4">
    <source>
        <dbReference type="ARBA" id="ARBA00022496"/>
    </source>
</evidence>
<evidence type="ECO:0000313" key="17">
    <source>
        <dbReference type="Proteomes" id="UP000033203"/>
    </source>
</evidence>
<keyword evidence="5 11" id="KW-0812">Transmembrane</keyword>
<comment type="subcellular location">
    <subcellularLocation>
        <location evidence="1 11">Cell outer membrane</location>
        <topology evidence="1 11">Multi-pass membrane protein</topology>
    </subcellularLocation>
</comment>
<evidence type="ECO:0000256" key="6">
    <source>
        <dbReference type="ARBA" id="ARBA00023004"/>
    </source>
</evidence>
<comment type="caution">
    <text evidence="16">The sequence shown here is derived from an EMBL/GenBank/DDBJ whole genome shotgun (WGS) entry which is preliminary data.</text>
</comment>
<feature type="signal peptide" evidence="13">
    <location>
        <begin position="1"/>
        <end position="32"/>
    </location>
</feature>
<dbReference type="InterPro" id="IPR039426">
    <property type="entry name" value="TonB-dep_rcpt-like"/>
</dbReference>
<keyword evidence="9 11" id="KW-0472">Membrane</keyword>
<dbReference type="PROSITE" id="PS52016">
    <property type="entry name" value="TONB_DEPENDENT_REC_3"/>
    <property type="match status" value="1"/>
</dbReference>
<organism evidence="16 17">
    <name type="scientific">Sphingomonas melonis</name>
    <dbReference type="NCBI Taxonomy" id="152682"/>
    <lineage>
        <taxon>Bacteria</taxon>
        <taxon>Pseudomonadati</taxon>
        <taxon>Pseudomonadota</taxon>
        <taxon>Alphaproteobacteria</taxon>
        <taxon>Sphingomonadales</taxon>
        <taxon>Sphingomonadaceae</taxon>
        <taxon>Sphingomonas</taxon>
    </lineage>
</organism>
<keyword evidence="16" id="KW-0675">Receptor</keyword>
<protein>
    <submittedName>
        <fullName evidence="16">TonB-dependent receptor</fullName>
    </submittedName>
</protein>
<evidence type="ECO:0000259" key="15">
    <source>
        <dbReference type="Pfam" id="PF07715"/>
    </source>
</evidence>
<dbReference type="InterPro" id="IPR036942">
    <property type="entry name" value="Beta-barrel_TonB_sf"/>
</dbReference>
<name>A0A0D1MFZ0_9SPHN</name>
<keyword evidence="6" id="KW-0408">Iron</keyword>
<proteinExistence type="inferred from homology"/>
<evidence type="ECO:0000259" key="14">
    <source>
        <dbReference type="Pfam" id="PF00593"/>
    </source>
</evidence>
<keyword evidence="4" id="KW-0410">Iron transport</keyword>
<dbReference type="InterPro" id="IPR012910">
    <property type="entry name" value="Plug_dom"/>
</dbReference>
<keyword evidence="7" id="KW-0406">Ion transport</keyword>
<dbReference type="InterPro" id="IPR000531">
    <property type="entry name" value="Beta-barrel_TonB"/>
</dbReference>
<feature type="domain" description="TonB-dependent receptor plug" evidence="15">
    <location>
        <begin position="63"/>
        <end position="170"/>
    </location>
</feature>
<keyword evidence="10 11" id="KW-0998">Cell outer membrane</keyword>
<dbReference type="GO" id="GO:0006826">
    <property type="term" value="P:iron ion transport"/>
    <property type="evidence" value="ECO:0007669"/>
    <property type="project" value="UniProtKB-KW"/>
</dbReference>
<dbReference type="Pfam" id="PF00593">
    <property type="entry name" value="TonB_dep_Rec_b-barrel"/>
    <property type="match status" value="1"/>
</dbReference>
<feature type="domain" description="TonB-dependent receptor-like beta-barrel" evidence="14">
    <location>
        <begin position="311"/>
        <end position="743"/>
    </location>
</feature>
<accession>A0A0D1MFZ0</accession>
<evidence type="ECO:0000256" key="7">
    <source>
        <dbReference type="ARBA" id="ARBA00023065"/>
    </source>
</evidence>
<gene>
    <name evidence="16" type="ORF">SR41_04800</name>
</gene>